<dbReference type="CTD" id="20251062"/>
<keyword evidence="5" id="KW-0539">Nucleus</keyword>
<dbReference type="InterPro" id="IPR003604">
    <property type="entry name" value="Matrin/U1-like-C_Znf_C2H2"/>
</dbReference>
<evidence type="ECO:0000256" key="2">
    <source>
        <dbReference type="ARBA" id="ARBA00022723"/>
    </source>
</evidence>
<feature type="region of interest" description="Disordered" evidence="6">
    <location>
        <begin position="193"/>
        <end position="327"/>
    </location>
</feature>
<dbReference type="GO" id="GO:0008270">
    <property type="term" value="F:zinc ion binding"/>
    <property type="evidence" value="ECO:0007669"/>
    <property type="project" value="UniProtKB-KW"/>
</dbReference>
<dbReference type="SUPFAM" id="SSF51045">
    <property type="entry name" value="WW domain"/>
    <property type="match status" value="1"/>
</dbReference>
<dbReference type="Pfam" id="PF06220">
    <property type="entry name" value="zf-U1"/>
    <property type="match status" value="1"/>
</dbReference>
<dbReference type="InterPro" id="IPR001202">
    <property type="entry name" value="WW_dom"/>
</dbReference>
<reference evidence="9 10" key="1">
    <citation type="journal article" date="2013" name="Nature">
        <title>Insights into bilaterian evolution from three spiralian genomes.</title>
        <authorList>
            <person name="Simakov O."/>
            <person name="Marletaz F."/>
            <person name="Cho S.J."/>
            <person name="Edsinger-Gonzales E."/>
            <person name="Havlak P."/>
            <person name="Hellsten U."/>
            <person name="Kuo D.H."/>
            <person name="Larsson T."/>
            <person name="Lv J."/>
            <person name="Arendt D."/>
            <person name="Savage R."/>
            <person name="Osoegawa K."/>
            <person name="de Jong P."/>
            <person name="Grimwood J."/>
            <person name="Chapman J.A."/>
            <person name="Shapiro H."/>
            <person name="Aerts A."/>
            <person name="Otillar R.P."/>
            <person name="Terry A.Y."/>
            <person name="Boore J.L."/>
            <person name="Grigoriev I.V."/>
            <person name="Lindberg D.R."/>
            <person name="Seaver E.C."/>
            <person name="Weisblat D.A."/>
            <person name="Putnam N.H."/>
            <person name="Rokhsar D.S."/>
        </authorList>
    </citation>
    <scope>NUCLEOTIDE SEQUENCE [LARGE SCALE GENOMIC DNA]</scope>
</reference>
<keyword evidence="10" id="KW-1185">Reference proteome</keyword>
<dbReference type="KEGG" id="lgi:LOTGIDRAFT_239443"/>
<feature type="compositionally biased region" description="Pro residues" evidence="6">
    <location>
        <begin position="225"/>
        <end position="239"/>
    </location>
</feature>
<evidence type="ECO:0000256" key="6">
    <source>
        <dbReference type="SAM" id="MobiDB-lite"/>
    </source>
</evidence>
<accession>V4AKI7</accession>
<dbReference type="GO" id="GO:0071011">
    <property type="term" value="C:precatalytic spliceosome"/>
    <property type="evidence" value="ECO:0007669"/>
    <property type="project" value="TreeGrafter"/>
</dbReference>
<dbReference type="CDD" id="cd00201">
    <property type="entry name" value="WW"/>
    <property type="match status" value="1"/>
</dbReference>
<evidence type="ECO:0000256" key="4">
    <source>
        <dbReference type="ARBA" id="ARBA00022833"/>
    </source>
</evidence>
<feature type="compositionally biased region" description="Basic and acidic residues" evidence="6">
    <location>
        <begin position="132"/>
        <end position="153"/>
    </location>
</feature>
<dbReference type="PANTHER" id="PTHR13173">
    <property type="entry name" value="WW DOMAIN BINDING PROTEIN 4"/>
    <property type="match status" value="1"/>
</dbReference>
<dbReference type="STRING" id="225164.V4AKI7"/>
<evidence type="ECO:0000256" key="5">
    <source>
        <dbReference type="ARBA" id="ARBA00023242"/>
    </source>
</evidence>
<keyword evidence="2" id="KW-0479">Metal-binding</keyword>
<gene>
    <name evidence="9" type="ORF">LOTGIDRAFT_239443</name>
</gene>
<dbReference type="OrthoDB" id="191651at2759"/>
<dbReference type="GO" id="GO:0003723">
    <property type="term" value="F:RNA binding"/>
    <property type="evidence" value="ECO:0007669"/>
    <property type="project" value="TreeGrafter"/>
</dbReference>
<evidence type="ECO:0000313" key="10">
    <source>
        <dbReference type="Proteomes" id="UP000030746"/>
    </source>
</evidence>
<organism evidence="9 10">
    <name type="scientific">Lottia gigantea</name>
    <name type="common">Giant owl limpet</name>
    <dbReference type="NCBI Taxonomy" id="225164"/>
    <lineage>
        <taxon>Eukaryota</taxon>
        <taxon>Metazoa</taxon>
        <taxon>Spiralia</taxon>
        <taxon>Lophotrochozoa</taxon>
        <taxon>Mollusca</taxon>
        <taxon>Gastropoda</taxon>
        <taxon>Patellogastropoda</taxon>
        <taxon>Lottioidea</taxon>
        <taxon>Lottiidae</taxon>
        <taxon>Lottia</taxon>
    </lineage>
</organism>
<dbReference type="SMART" id="SM00451">
    <property type="entry name" value="ZnF_U1"/>
    <property type="match status" value="1"/>
</dbReference>
<dbReference type="InterPro" id="IPR036020">
    <property type="entry name" value="WW_dom_sf"/>
</dbReference>
<dbReference type="GeneID" id="20251062"/>
<name>V4AKI7_LOTGI</name>
<feature type="domain" description="Matrin-type" evidence="8">
    <location>
        <begin position="38"/>
        <end position="69"/>
    </location>
</feature>
<dbReference type="InterPro" id="IPR040023">
    <property type="entry name" value="WBP4"/>
</dbReference>
<feature type="domain" description="WW" evidence="7">
    <location>
        <begin position="160"/>
        <end position="187"/>
    </location>
</feature>
<comment type="subcellular location">
    <subcellularLocation>
        <location evidence="1">Nucleus</location>
    </subcellularLocation>
</comment>
<dbReference type="SUPFAM" id="SSF57667">
    <property type="entry name" value="beta-beta-alpha zinc fingers"/>
    <property type="match status" value="1"/>
</dbReference>
<dbReference type="InterPro" id="IPR013085">
    <property type="entry name" value="U1-CZ_Znf_C2H2"/>
</dbReference>
<dbReference type="PROSITE" id="PS50020">
    <property type="entry name" value="WW_DOMAIN_2"/>
    <property type="match status" value="1"/>
</dbReference>
<dbReference type="AlphaFoldDB" id="V4AKI7"/>
<dbReference type="HOGENOM" id="CLU_050927_0_0_1"/>
<dbReference type="PROSITE" id="PS50171">
    <property type="entry name" value="ZF_MATRIN"/>
    <property type="match status" value="1"/>
</dbReference>
<dbReference type="InterPro" id="IPR000690">
    <property type="entry name" value="Matrin/U1-C_Znf_C2H2"/>
</dbReference>
<proteinExistence type="predicted"/>
<sequence>MSTLRMNQKYYFRIYIQAKKKNKNKPKMSEYWKSNPRKFCDFCKCWISDNKPSIEFHERGKRHKENVQNRINEVRKSSEKKAKEKAEFDDDIAAMEKAALAAFRKDLESNPALADHYKAKAIAAKEEQEKLEAQKNKKRKNEVLEEKFERQETVEDSGTWYEAISPEGYPYYWNSLTNEPVWTAPEKYISLAEQERLQNGEVEEEPDPEVTGARNIPLPDEEEAPPPVEPEPTPQIPLPPRKDPKSSRSVFGGWETVSVTELPPPPEDLLVEDIPLPEPDREQKPPKQKFREKTVTSLNSNPGEVVSFKKRKVRSGARNARQRDTDD</sequence>
<dbReference type="OMA" id="IDPMRLE"/>
<evidence type="ECO:0008006" key="11">
    <source>
        <dbReference type="Google" id="ProtNLM"/>
    </source>
</evidence>
<dbReference type="Gene3D" id="2.20.70.10">
    <property type="match status" value="1"/>
</dbReference>
<feature type="compositionally biased region" description="Basic and acidic residues" evidence="6">
    <location>
        <begin position="278"/>
        <end position="294"/>
    </location>
</feature>
<dbReference type="GO" id="GO:0000398">
    <property type="term" value="P:mRNA splicing, via spliceosome"/>
    <property type="evidence" value="ECO:0007669"/>
    <property type="project" value="InterPro"/>
</dbReference>
<feature type="region of interest" description="Disordered" evidence="6">
    <location>
        <begin position="132"/>
        <end position="158"/>
    </location>
</feature>
<dbReference type="Proteomes" id="UP000030746">
    <property type="component" value="Unassembled WGS sequence"/>
</dbReference>
<dbReference type="EMBL" id="KB201664">
    <property type="protein sequence ID" value="ESO95250.1"/>
    <property type="molecule type" value="Genomic_DNA"/>
</dbReference>
<dbReference type="RefSeq" id="XP_009054066.1">
    <property type="nucleotide sequence ID" value="XM_009055818.1"/>
</dbReference>
<keyword evidence="4" id="KW-0862">Zinc</keyword>
<evidence type="ECO:0000259" key="7">
    <source>
        <dbReference type="PROSITE" id="PS50020"/>
    </source>
</evidence>
<evidence type="ECO:0000313" key="9">
    <source>
        <dbReference type="EMBL" id="ESO95250.1"/>
    </source>
</evidence>
<evidence type="ECO:0000256" key="1">
    <source>
        <dbReference type="ARBA" id="ARBA00004123"/>
    </source>
</evidence>
<dbReference type="InterPro" id="IPR036236">
    <property type="entry name" value="Znf_C2H2_sf"/>
</dbReference>
<dbReference type="Gene3D" id="3.30.160.60">
    <property type="entry name" value="Classic Zinc Finger"/>
    <property type="match status" value="1"/>
</dbReference>
<evidence type="ECO:0000256" key="3">
    <source>
        <dbReference type="ARBA" id="ARBA00022771"/>
    </source>
</evidence>
<evidence type="ECO:0000259" key="8">
    <source>
        <dbReference type="PROSITE" id="PS50171"/>
    </source>
</evidence>
<protein>
    <recommendedName>
        <fullName evidence="11">WW domain-binding protein 4</fullName>
    </recommendedName>
</protein>
<keyword evidence="3" id="KW-0863">Zinc-finger</keyword>
<dbReference type="PANTHER" id="PTHR13173:SF10">
    <property type="entry name" value="WW DOMAIN-BINDING PROTEIN 4"/>
    <property type="match status" value="1"/>
</dbReference>